<dbReference type="Pfam" id="PF00160">
    <property type="entry name" value="Pro_isomerase"/>
    <property type="match status" value="1"/>
</dbReference>
<protein>
    <submittedName>
        <fullName evidence="2">Unannotated protein</fullName>
    </submittedName>
</protein>
<dbReference type="SUPFAM" id="SSF50891">
    <property type="entry name" value="Cyclophilin-like"/>
    <property type="match status" value="1"/>
</dbReference>
<dbReference type="PRINTS" id="PR00153">
    <property type="entry name" value="CSAPPISMRASE"/>
</dbReference>
<dbReference type="InterPro" id="IPR002130">
    <property type="entry name" value="Cyclophilin-type_PPIase_dom"/>
</dbReference>
<sequence length="219" mass="22287">MGVIVKRGIYIGLVVLLAGSLVSCASKETPVAQAPEACATTSALAHSGKDVAAPTAILTEKISTITLKTNCGDIEISVDQTNAPVTVTAITALARAGFYDASLCHRLTTAGLFVLQCGDPTATGGGPSSFTYRDENLPAQIENNYPAGTVAMANSGANTNGSQFFLVYKDTTLGSNYTIWGKITSGLDVVQKVAAAGVVDGSGDGTPALTVAIESVVVK</sequence>
<dbReference type="EMBL" id="CAEZWT010000001">
    <property type="protein sequence ID" value="CAB4654658.1"/>
    <property type="molecule type" value="Genomic_DNA"/>
</dbReference>
<dbReference type="EMBL" id="CAFBQL010000005">
    <property type="protein sequence ID" value="CAB5058555.1"/>
    <property type="molecule type" value="Genomic_DNA"/>
</dbReference>
<dbReference type="PROSITE" id="PS50072">
    <property type="entry name" value="CSA_PPIASE_2"/>
    <property type="match status" value="1"/>
</dbReference>
<dbReference type="InterPro" id="IPR029000">
    <property type="entry name" value="Cyclophilin-like_dom_sf"/>
</dbReference>
<dbReference type="PANTHER" id="PTHR45625:SF3">
    <property type="entry name" value="PEPTIDYL-PROLYL CIS-TRANS ISOMERASE B-RELATED"/>
    <property type="match status" value="1"/>
</dbReference>
<dbReference type="Gene3D" id="2.40.100.10">
    <property type="entry name" value="Cyclophilin-like"/>
    <property type="match status" value="1"/>
</dbReference>
<dbReference type="CDD" id="cd00317">
    <property type="entry name" value="cyclophilin"/>
    <property type="match status" value="1"/>
</dbReference>
<organism evidence="2">
    <name type="scientific">freshwater metagenome</name>
    <dbReference type="NCBI Taxonomy" id="449393"/>
    <lineage>
        <taxon>unclassified sequences</taxon>
        <taxon>metagenomes</taxon>
        <taxon>ecological metagenomes</taxon>
    </lineage>
</organism>
<evidence type="ECO:0000313" key="4">
    <source>
        <dbReference type="EMBL" id="CAB4866026.1"/>
    </source>
</evidence>
<evidence type="ECO:0000313" key="6">
    <source>
        <dbReference type="EMBL" id="CAB5058555.1"/>
    </source>
</evidence>
<evidence type="ECO:0000313" key="5">
    <source>
        <dbReference type="EMBL" id="CAB4923078.1"/>
    </source>
</evidence>
<evidence type="ECO:0000313" key="3">
    <source>
        <dbReference type="EMBL" id="CAB4746470.1"/>
    </source>
</evidence>
<name>A0A6J6L0F3_9ZZZZ</name>
<dbReference type="AlphaFoldDB" id="A0A6J6L0F3"/>
<accession>A0A6J6L0F3</accession>
<dbReference type="EMBL" id="CAEZZC010000005">
    <property type="protein sequence ID" value="CAB4746470.1"/>
    <property type="molecule type" value="Genomic_DNA"/>
</dbReference>
<dbReference type="EMBL" id="CAFBLE010000005">
    <property type="protein sequence ID" value="CAB4866026.1"/>
    <property type="molecule type" value="Genomic_DNA"/>
</dbReference>
<dbReference type="GO" id="GO:0003755">
    <property type="term" value="F:peptidyl-prolyl cis-trans isomerase activity"/>
    <property type="evidence" value="ECO:0007669"/>
    <property type="project" value="InterPro"/>
</dbReference>
<reference evidence="2" key="1">
    <citation type="submission" date="2020-05" db="EMBL/GenBank/DDBJ databases">
        <authorList>
            <person name="Chiriac C."/>
            <person name="Salcher M."/>
            <person name="Ghai R."/>
            <person name="Kavagutti S V."/>
        </authorList>
    </citation>
    <scope>NUCLEOTIDE SEQUENCE</scope>
</reference>
<evidence type="ECO:0000259" key="1">
    <source>
        <dbReference type="PROSITE" id="PS50072"/>
    </source>
</evidence>
<gene>
    <name evidence="2" type="ORF">UFOPK2289_00030</name>
    <name evidence="3" type="ORF">UFOPK2822_00535</name>
    <name evidence="4" type="ORF">UFOPK3346_00747</name>
    <name evidence="5" type="ORF">UFOPK3670_00787</name>
    <name evidence="6" type="ORF">UFOPK4308_00834</name>
</gene>
<dbReference type="InterPro" id="IPR044666">
    <property type="entry name" value="Cyclophilin_A-like"/>
</dbReference>
<dbReference type="PROSITE" id="PS51257">
    <property type="entry name" value="PROKAR_LIPOPROTEIN"/>
    <property type="match status" value="1"/>
</dbReference>
<evidence type="ECO:0000313" key="2">
    <source>
        <dbReference type="EMBL" id="CAB4654658.1"/>
    </source>
</evidence>
<dbReference type="PANTHER" id="PTHR45625">
    <property type="entry name" value="PEPTIDYL-PROLYL CIS-TRANS ISOMERASE-RELATED"/>
    <property type="match status" value="1"/>
</dbReference>
<feature type="domain" description="PPIase cyclophilin-type" evidence="1">
    <location>
        <begin position="61"/>
        <end position="218"/>
    </location>
</feature>
<proteinExistence type="predicted"/>
<dbReference type="EMBL" id="CAFBMV010000005">
    <property type="protein sequence ID" value="CAB4923078.1"/>
    <property type="molecule type" value="Genomic_DNA"/>
</dbReference>